<evidence type="ECO:0000259" key="9">
    <source>
        <dbReference type="PROSITE" id="PS50166"/>
    </source>
</evidence>
<dbReference type="InterPro" id="IPR001494">
    <property type="entry name" value="Importin-beta_N"/>
</dbReference>
<comment type="subcellular location">
    <subcellularLocation>
        <location evidence="2">Cytoplasm</location>
    </subcellularLocation>
    <subcellularLocation>
        <location evidence="1">Nucleus</location>
    </subcellularLocation>
</comment>
<keyword evidence="5" id="KW-0677">Repeat</keyword>
<dbReference type="InterPro" id="IPR000357">
    <property type="entry name" value="HEAT"/>
</dbReference>
<dbReference type="InterPro" id="IPR021133">
    <property type="entry name" value="HEAT_type_2"/>
</dbReference>
<dbReference type="Proteomes" id="UP001295684">
    <property type="component" value="Unassembled WGS sequence"/>
</dbReference>
<dbReference type="Pfam" id="PF18808">
    <property type="entry name" value="Importin_rep_4"/>
    <property type="match status" value="1"/>
</dbReference>
<evidence type="ECO:0000256" key="5">
    <source>
        <dbReference type="ARBA" id="ARBA00022737"/>
    </source>
</evidence>
<feature type="repeat" description="HEAT" evidence="8">
    <location>
        <begin position="409"/>
        <end position="447"/>
    </location>
</feature>
<organism evidence="10 11">
    <name type="scientific">Euplotes crassus</name>
    <dbReference type="NCBI Taxonomy" id="5936"/>
    <lineage>
        <taxon>Eukaryota</taxon>
        <taxon>Sar</taxon>
        <taxon>Alveolata</taxon>
        <taxon>Ciliophora</taxon>
        <taxon>Intramacronucleata</taxon>
        <taxon>Spirotrichea</taxon>
        <taxon>Hypotrichia</taxon>
        <taxon>Euplotida</taxon>
        <taxon>Euplotidae</taxon>
        <taxon>Moneuplotes</taxon>
    </lineage>
</organism>
<dbReference type="PANTHER" id="PTHR10527">
    <property type="entry name" value="IMPORTIN BETA"/>
    <property type="match status" value="1"/>
</dbReference>
<evidence type="ECO:0000313" key="10">
    <source>
        <dbReference type="EMBL" id="CAI2376337.1"/>
    </source>
</evidence>
<reference evidence="10" key="1">
    <citation type="submission" date="2023-07" db="EMBL/GenBank/DDBJ databases">
        <authorList>
            <consortium name="AG Swart"/>
            <person name="Singh M."/>
            <person name="Singh A."/>
            <person name="Seah K."/>
            <person name="Emmerich C."/>
        </authorList>
    </citation>
    <scope>NUCLEOTIDE SEQUENCE</scope>
    <source>
        <strain evidence="10">DP1</strain>
    </source>
</reference>
<dbReference type="Pfam" id="PF02985">
    <property type="entry name" value="HEAT"/>
    <property type="match status" value="1"/>
</dbReference>
<keyword evidence="3" id="KW-0813">Transport</keyword>
<dbReference type="Gene3D" id="1.25.10.10">
    <property type="entry name" value="Leucine-rich Repeat Variant"/>
    <property type="match status" value="1"/>
</dbReference>
<evidence type="ECO:0000256" key="6">
    <source>
        <dbReference type="ARBA" id="ARBA00022927"/>
    </source>
</evidence>
<keyword evidence="6" id="KW-0653">Protein transport</keyword>
<dbReference type="SUPFAM" id="SSF48371">
    <property type="entry name" value="ARM repeat"/>
    <property type="match status" value="2"/>
</dbReference>
<dbReference type="Pfam" id="PF18829">
    <property type="entry name" value="Importin_rep_6"/>
    <property type="match status" value="1"/>
</dbReference>
<dbReference type="GO" id="GO:0005737">
    <property type="term" value="C:cytoplasm"/>
    <property type="evidence" value="ECO:0007669"/>
    <property type="project" value="UniProtKB-SubCell"/>
</dbReference>
<name>A0AAD1XPC1_EUPCR</name>
<dbReference type="SMART" id="SM01349">
    <property type="entry name" value="TOG"/>
    <property type="match status" value="1"/>
</dbReference>
<evidence type="ECO:0000256" key="7">
    <source>
        <dbReference type="ARBA" id="ARBA00023242"/>
    </source>
</evidence>
<protein>
    <recommendedName>
        <fullName evidence="9">Importin N-terminal domain-containing protein</fullName>
    </recommendedName>
</protein>
<sequence>MDATELGIVKELLLEVQSSDNNARKEAEAKLMQVKLNNFDKYFAYMVEGFKDEELDIKARVMSLILLRRDILAGEPTEPDAWSKLTQETRDYIRAQIMEVFSKETNGVILNKIAEFAAEVAVSINDADRKDIWPDLFKLCKQLISEGNAAQITSGLTVYTESLRTMSNEIVENDADLYAMFEVTLKNENIDIALASLQAVSQLLNSVMPKYAPNFVGLLGEMVKVPMRAIKEADYKVLEDSMVEFIAMADAEPKFFKESFSDLFQVFSQIFEESEVLSETLKQQPIEFLTTIAERQPSLLSDNEDHVKQMLDSVFKLMIGIDDELTEEWLDPKDPAQVKEEVESDTVVFGKEVIDRLCASVGEEIMLPLVCILVKQTIDNDDWKYKNAGLSAFSQIAEYVSEIEQISEMIPTVIDHCKHEHPKVRHAAVHCLGQFATDLKHQLTENFHETVVPALYDAMNDKVNRVKAHASGSMSNFFEKASQDIGLHYCEKILESLLAATKSESSYVAGNAATCIASVAESCQQEFAPYFETCCNELLPVISQRVPKEFRKFKGQAIEGLTIAAVCIGMDCFRPYSEQLIKTLILIQKEHLEGSDDPQRRYILSAWQRLAMVMEKEFAPILPEIMPEFFNMASLQPKISSGTSGEDILDYLTEVENSPEKKTISIESDELEEKNIGIQMLCVFIDELKELYAPYVEKTSELFLSLLKFKYNTSIRSSTADSLPTMLTAIKECEKGLEGALPFAQSYISALFETMKGEEDTTVMQHQVSGIKRCIDIMGEFLDEDQVNQMCNIFFECISKSDHRKNINVAYNEENEQGDDEVDKQNRMFMEEENEIEDDLQLTLSEAFGALFKTHKNKCANLLNTLFNDLLPSYLDESAPFVKQKFGVYIVVDLVEHLGLEILGEKYEDCFQVIAKCSKSVNPVIRQAGVYGLGISSNSGGELFAKYSTDALQSLKEAIEMKVGTQDVVEFNHARDNAISALSKIMKFQHECIDVNSTFEFLLQHIPLKHDLTEAKLVNDFLADAATSNPNLITGKEHENIKQFVILLGEICRSDCMEENTMKKFGGVLKGLSADDKLSGPITEAFNELDELKQKRIQKITELAN</sequence>
<evidence type="ECO:0000256" key="8">
    <source>
        <dbReference type="PROSITE-ProRule" id="PRU00103"/>
    </source>
</evidence>
<keyword evidence="7" id="KW-0539">Nucleus</keyword>
<gene>
    <name evidence="10" type="ORF">ECRASSUSDP1_LOCUS17706</name>
</gene>
<comment type="caution">
    <text evidence="10">The sequence shown here is derived from an EMBL/GenBank/DDBJ whole genome shotgun (WGS) entry which is preliminary data.</text>
</comment>
<dbReference type="InterPro" id="IPR016024">
    <property type="entry name" value="ARM-type_fold"/>
</dbReference>
<dbReference type="InterPro" id="IPR011989">
    <property type="entry name" value="ARM-like"/>
</dbReference>
<evidence type="ECO:0000313" key="11">
    <source>
        <dbReference type="Proteomes" id="UP001295684"/>
    </source>
</evidence>
<proteinExistence type="predicted"/>
<dbReference type="PROSITE" id="PS50077">
    <property type="entry name" value="HEAT_REPEAT"/>
    <property type="match status" value="1"/>
</dbReference>
<dbReference type="InterPro" id="IPR041653">
    <property type="entry name" value="Importin_rep_4"/>
</dbReference>
<dbReference type="EMBL" id="CAMPGE010017892">
    <property type="protein sequence ID" value="CAI2376337.1"/>
    <property type="molecule type" value="Genomic_DNA"/>
</dbReference>
<evidence type="ECO:0000256" key="4">
    <source>
        <dbReference type="ARBA" id="ARBA00022490"/>
    </source>
</evidence>
<dbReference type="PROSITE" id="PS50166">
    <property type="entry name" value="IMPORTIN_B_NT"/>
    <property type="match status" value="1"/>
</dbReference>
<accession>A0AAD1XPC1</accession>
<dbReference type="InterPro" id="IPR040122">
    <property type="entry name" value="Importin_beta"/>
</dbReference>
<evidence type="ECO:0000256" key="1">
    <source>
        <dbReference type="ARBA" id="ARBA00004123"/>
    </source>
</evidence>
<dbReference type="GO" id="GO:0005634">
    <property type="term" value="C:nucleus"/>
    <property type="evidence" value="ECO:0007669"/>
    <property type="project" value="UniProtKB-SubCell"/>
</dbReference>
<dbReference type="InterPro" id="IPR041389">
    <property type="entry name" value="Importin_rep_6"/>
</dbReference>
<dbReference type="GO" id="GO:0031267">
    <property type="term" value="F:small GTPase binding"/>
    <property type="evidence" value="ECO:0007669"/>
    <property type="project" value="InterPro"/>
</dbReference>
<dbReference type="InterPro" id="IPR057672">
    <property type="entry name" value="TPR_IPO4/5"/>
</dbReference>
<dbReference type="InterPro" id="IPR034085">
    <property type="entry name" value="TOG"/>
</dbReference>
<keyword evidence="11" id="KW-1185">Reference proteome</keyword>
<evidence type="ECO:0000256" key="3">
    <source>
        <dbReference type="ARBA" id="ARBA00022448"/>
    </source>
</evidence>
<feature type="domain" description="Importin N-terminal" evidence="9">
    <location>
        <begin position="27"/>
        <end position="103"/>
    </location>
</feature>
<evidence type="ECO:0000256" key="2">
    <source>
        <dbReference type="ARBA" id="ARBA00004496"/>
    </source>
</evidence>
<dbReference type="AlphaFoldDB" id="A0AAD1XPC1"/>
<dbReference type="GO" id="GO:0006606">
    <property type="term" value="P:protein import into nucleus"/>
    <property type="evidence" value="ECO:0007669"/>
    <property type="project" value="InterPro"/>
</dbReference>
<dbReference type="Pfam" id="PF25780">
    <property type="entry name" value="TPR_IPO5"/>
    <property type="match status" value="1"/>
</dbReference>
<keyword evidence="4" id="KW-0963">Cytoplasm</keyword>